<dbReference type="OrthoDB" id="2363273at2759"/>
<evidence type="ECO:0000313" key="1">
    <source>
        <dbReference type="EMBL" id="KAF0420289.1"/>
    </source>
</evidence>
<comment type="caution">
    <text evidence="1">The sequence shown here is derived from an EMBL/GenBank/DDBJ whole genome shotgun (WGS) entry which is preliminary data.</text>
</comment>
<dbReference type="Proteomes" id="UP000439903">
    <property type="component" value="Unassembled WGS sequence"/>
</dbReference>
<sequence length="196" mass="22538">MSGFILLTSSNLDDTSINLIQCDIGRYYIECSNKRSILQLLDVNAALRLGNGRRSPPKSFILFRKSFQSCITQMALKIERAQISKHATTIWAYIKAYQPHLYLYFKHISEEATDRYNASNLKIIAYDANSYRNARVPRAEPIISEDSSPEYFEYYLEDGSLQDESLLSYDPSRLDSPDVKDVIQDLYPEISNDARI</sequence>
<accession>A0A8H3X5F7</accession>
<organism evidence="1 2">
    <name type="scientific">Gigaspora margarita</name>
    <dbReference type="NCBI Taxonomy" id="4874"/>
    <lineage>
        <taxon>Eukaryota</taxon>
        <taxon>Fungi</taxon>
        <taxon>Fungi incertae sedis</taxon>
        <taxon>Mucoromycota</taxon>
        <taxon>Glomeromycotina</taxon>
        <taxon>Glomeromycetes</taxon>
        <taxon>Diversisporales</taxon>
        <taxon>Gigasporaceae</taxon>
        <taxon>Gigaspora</taxon>
    </lineage>
</organism>
<dbReference type="AlphaFoldDB" id="A0A8H3X5F7"/>
<keyword evidence="2" id="KW-1185">Reference proteome</keyword>
<evidence type="ECO:0000313" key="2">
    <source>
        <dbReference type="Proteomes" id="UP000439903"/>
    </source>
</evidence>
<proteinExistence type="predicted"/>
<protein>
    <submittedName>
        <fullName evidence="1">Uncharacterized protein</fullName>
    </submittedName>
</protein>
<dbReference type="EMBL" id="WTPW01001704">
    <property type="protein sequence ID" value="KAF0420289.1"/>
    <property type="molecule type" value="Genomic_DNA"/>
</dbReference>
<gene>
    <name evidence="1" type="ORF">F8M41_007108</name>
</gene>
<reference evidence="1 2" key="1">
    <citation type="journal article" date="2019" name="Environ. Microbiol.">
        <title>At the nexus of three kingdoms: the genome of the mycorrhizal fungus Gigaspora margarita provides insights into plant, endobacterial and fungal interactions.</title>
        <authorList>
            <person name="Venice F."/>
            <person name="Ghignone S."/>
            <person name="Salvioli di Fossalunga A."/>
            <person name="Amselem J."/>
            <person name="Novero M."/>
            <person name="Xianan X."/>
            <person name="Sedzielewska Toro K."/>
            <person name="Morin E."/>
            <person name="Lipzen A."/>
            <person name="Grigoriev I.V."/>
            <person name="Henrissat B."/>
            <person name="Martin F.M."/>
            <person name="Bonfante P."/>
        </authorList>
    </citation>
    <scope>NUCLEOTIDE SEQUENCE [LARGE SCALE GENOMIC DNA]</scope>
    <source>
        <strain evidence="1 2">BEG34</strain>
    </source>
</reference>
<name>A0A8H3X5F7_GIGMA</name>